<evidence type="ECO:0000256" key="10">
    <source>
        <dbReference type="ARBA" id="ARBA00022801"/>
    </source>
</evidence>
<dbReference type="SUPFAM" id="SSF55821">
    <property type="entry name" value="YrdC/RibB"/>
    <property type="match status" value="1"/>
</dbReference>
<dbReference type="FunFam" id="3.40.50.10990:FF:000001">
    <property type="entry name" value="Riboflavin biosynthesis protein RibBA"/>
    <property type="match status" value="1"/>
</dbReference>
<dbReference type="PIRSF" id="PIRSF001259">
    <property type="entry name" value="RibA"/>
    <property type="match status" value="1"/>
</dbReference>
<dbReference type="HAMAP" id="MF_00179">
    <property type="entry name" value="RibA"/>
    <property type="match status" value="1"/>
</dbReference>
<keyword evidence="7" id="KW-0686">Riboflavin biosynthesis</keyword>
<dbReference type="HAMAP" id="MF_01283">
    <property type="entry name" value="RibBA"/>
    <property type="match status" value="1"/>
</dbReference>
<proteinExistence type="inferred from homology"/>
<dbReference type="GO" id="GO:0005525">
    <property type="term" value="F:GTP binding"/>
    <property type="evidence" value="ECO:0007669"/>
    <property type="project" value="UniProtKB-KW"/>
</dbReference>
<dbReference type="CDD" id="cd00641">
    <property type="entry name" value="GTP_cyclohydro2"/>
    <property type="match status" value="1"/>
</dbReference>
<dbReference type="PANTHER" id="PTHR21327:SF18">
    <property type="entry name" value="3,4-DIHYDROXY-2-BUTANONE 4-PHOSPHATE SYNTHASE"/>
    <property type="match status" value="1"/>
</dbReference>
<evidence type="ECO:0000256" key="6">
    <source>
        <dbReference type="ARBA" id="ARBA00012762"/>
    </source>
</evidence>
<evidence type="ECO:0000256" key="1">
    <source>
        <dbReference type="ARBA" id="ARBA00001936"/>
    </source>
</evidence>
<dbReference type="InterPro" id="IPR016299">
    <property type="entry name" value="Riboflavin_synth_RibBA"/>
</dbReference>
<dbReference type="SUPFAM" id="SSF142695">
    <property type="entry name" value="RibA-like"/>
    <property type="match status" value="1"/>
</dbReference>
<keyword evidence="15 19" id="KW-0456">Lyase</keyword>
<evidence type="ECO:0000256" key="7">
    <source>
        <dbReference type="ARBA" id="ARBA00022619"/>
    </source>
</evidence>
<dbReference type="InterPro" id="IPR000926">
    <property type="entry name" value="RibA"/>
</dbReference>
<gene>
    <name evidence="19" type="ORF">MNBD_BACTEROID01-1039</name>
</gene>
<dbReference type="NCBIfam" id="TIGR00506">
    <property type="entry name" value="ribB"/>
    <property type="match status" value="1"/>
</dbReference>
<dbReference type="EC" id="3.5.4.25" evidence="6"/>
<dbReference type="InterPro" id="IPR036144">
    <property type="entry name" value="RibA-like_sf"/>
</dbReference>
<dbReference type="Gene3D" id="3.90.870.10">
    <property type="entry name" value="DHBP synthase"/>
    <property type="match status" value="1"/>
</dbReference>
<dbReference type="AlphaFoldDB" id="A0A3B0TNQ6"/>
<evidence type="ECO:0000256" key="3">
    <source>
        <dbReference type="ARBA" id="ARBA00001947"/>
    </source>
</evidence>
<comment type="catalytic activity">
    <reaction evidence="17">
        <text>GTP + 4 H2O = 2,5-diamino-6-hydroxy-4-(5-phosphoribosylamino)-pyrimidine + formate + 2 phosphate + 3 H(+)</text>
        <dbReference type="Rhea" id="RHEA:23704"/>
        <dbReference type="ChEBI" id="CHEBI:15377"/>
        <dbReference type="ChEBI" id="CHEBI:15378"/>
        <dbReference type="ChEBI" id="CHEBI:15740"/>
        <dbReference type="ChEBI" id="CHEBI:37565"/>
        <dbReference type="ChEBI" id="CHEBI:43474"/>
        <dbReference type="ChEBI" id="CHEBI:58614"/>
        <dbReference type="EC" id="3.5.4.25"/>
    </reaction>
</comment>
<keyword evidence="14" id="KW-0464">Manganese</keyword>
<dbReference type="GO" id="GO:0009231">
    <property type="term" value="P:riboflavin biosynthetic process"/>
    <property type="evidence" value="ECO:0007669"/>
    <property type="project" value="UniProtKB-UniPathway"/>
</dbReference>
<dbReference type="InterPro" id="IPR000422">
    <property type="entry name" value="DHBP_synthase_RibB"/>
</dbReference>
<organism evidence="19">
    <name type="scientific">hydrothermal vent metagenome</name>
    <dbReference type="NCBI Taxonomy" id="652676"/>
    <lineage>
        <taxon>unclassified sequences</taxon>
        <taxon>metagenomes</taxon>
        <taxon>ecological metagenomes</taxon>
    </lineage>
</organism>
<dbReference type="NCBIfam" id="TIGR00505">
    <property type="entry name" value="ribA"/>
    <property type="match status" value="1"/>
</dbReference>
<dbReference type="InterPro" id="IPR032677">
    <property type="entry name" value="GTP_cyclohydro_II"/>
</dbReference>
<dbReference type="UniPathway" id="UPA00275">
    <property type="reaction ID" value="UER00400"/>
</dbReference>
<protein>
    <recommendedName>
        <fullName evidence="6">GTP cyclohydrolase II</fullName>
        <ecNumber evidence="6">3.5.4.25</ecNumber>
    </recommendedName>
</protein>
<dbReference type="Pfam" id="PF00926">
    <property type="entry name" value="DHBP_synthase"/>
    <property type="match status" value="1"/>
</dbReference>
<dbReference type="Gene3D" id="3.40.50.10990">
    <property type="entry name" value="GTP cyclohydrolase II"/>
    <property type="match status" value="1"/>
</dbReference>
<evidence type="ECO:0000256" key="13">
    <source>
        <dbReference type="ARBA" id="ARBA00023134"/>
    </source>
</evidence>
<comment type="pathway">
    <text evidence="4">Cofactor biosynthesis; riboflavin biosynthesis; 5-amino-6-(D-ribitylamino)uracil from GTP: step 1/4.</text>
</comment>
<comment type="cofactor">
    <cofactor evidence="3">
        <name>Zn(2+)</name>
        <dbReference type="ChEBI" id="CHEBI:29105"/>
    </cofactor>
</comment>
<reference evidence="19" key="1">
    <citation type="submission" date="2018-06" db="EMBL/GenBank/DDBJ databases">
        <authorList>
            <person name="Zhirakovskaya E."/>
        </authorList>
    </citation>
    <scope>NUCLEOTIDE SEQUENCE</scope>
</reference>
<evidence type="ECO:0000256" key="9">
    <source>
        <dbReference type="ARBA" id="ARBA00022741"/>
    </source>
</evidence>
<evidence type="ECO:0000256" key="8">
    <source>
        <dbReference type="ARBA" id="ARBA00022723"/>
    </source>
</evidence>
<keyword evidence="9" id="KW-0547">Nucleotide-binding</keyword>
<evidence type="ECO:0000256" key="5">
    <source>
        <dbReference type="ARBA" id="ARBA00005520"/>
    </source>
</evidence>
<dbReference type="EMBL" id="UOEP01000117">
    <property type="protein sequence ID" value="VAW20315.1"/>
    <property type="molecule type" value="Genomic_DNA"/>
</dbReference>
<dbReference type="GO" id="GO:0008686">
    <property type="term" value="F:3,4-dihydroxy-2-butanone-4-phosphate synthase activity"/>
    <property type="evidence" value="ECO:0007669"/>
    <property type="project" value="InterPro"/>
</dbReference>
<keyword evidence="13" id="KW-0342">GTP-binding</keyword>
<evidence type="ECO:0000256" key="14">
    <source>
        <dbReference type="ARBA" id="ARBA00023211"/>
    </source>
</evidence>
<dbReference type="InterPro" id="IPR017945">
    <property type="entry name" value="DHBP_synth_RibB-like_a/b_dom"/>
</dbReference>
<dbReference type="Pfam" id="PF00925">
    <property type="entry name" value="GTP_cyclohydro2"/>
    <property type="match status" value="1"/>
</dbReference>
<comment type="cofactor">
    <cofactor evidence="1">
        <name>Mn(2+)</name>
        <dbReference type="ChEBI" id="CHEBI:29035"/>
    </cofactor>
</comment>
<dbReference type="NCBIfam" id="NF001591">
    <property type="entry name" value="PRK00393.1"/>
    <property type="match status" value="1"/>
</dbReference>
<evidence type="ECO:0000256" key="15">
    <source>
        <dbReference type="ARBA" id="ARBA00023239"/>
    </source>
</evidence>
<dbReference type="GO" id="GO:0046872">
    <property type="term" value="F:metal ion binding"/>
    <property type="evidence" value="ECO:0007669"/>
    <property type="project" value="UniProtKB-KW"/>
</dbReference>
<evidence type="ECO:0000259" key="18">
    <source>
        <dbReference type="Pfam" id="PF00925"/>
    </source>
</evidence>
<dbReference type="FunFam" id="3.90.870.10:FF:000001">
    <property type="entry name" value="Riboflavin biosynthesis protein RibBA"/>
    <property type="match status" value="1"/>
</dbReference>
<keyword evidence="10 19" id="KW-0378">Hydrolase</keyword>
<evidence type="ECO:0000256" key="11">
    <source>
        <dbReference type="ARBA" id="ARBA00022833"/>
    </source>
</evidence>
<evidence type="ECO:0000256" key="12">
    <source>
        <dbReference type="ARBA" id="ARBA00022842"/>
    </source>
</evidence>
<comment type="similarity">
    <text evidence="5">In the N-terminal section; belongs to the DHBP synthase family.</text>
</comment>
<evidence type="ECO:0000256" key="16">
    <source>
        <dbReference type="ARBA" id="ARBA00023268"/>
    </source>
</evidence>
<evidence type="ECO:0000256" key="4">
    <source>
        <dbReference type="ARBA" id="ARBA00004853"/>
    </source>
</evidence>
<dbReference type="GO" id="GO:0005829">
    <property type="term" value="C:cytosol"/>
    <property type="evidence" value="ECO:0007669"/>
    <property type="project" value="TreeGrafter"/>
</dbReference>
<name>A0A3B0TNQ6_9ZZZZ</name>
<evidence type="ECO:0000313" key="19">
    <source>
        <dbReference type="EMBL" id="VAW20315.1"/>
    </source>
</evidence>
<dbReference type="NCBIfam" id="NF006803">
    <property type="entry name" value="PRK09311.1"/>
    <property type="match status" value="1"/>
</dbReference>
<keyword evidence="16" id="KW-0511">Multifunctional enzyme</keyword>
<dbReference type="GO" id="GO:0003935">
    <property type="term" value="F:GTP cyclohydrolase II activity"/>
    <property type="evidence" value="ECO:0007669"/>
    <property type="project" value="UniProtKB-EC"/>
</dbReference>
<evidence type="ECO:0000256" key="2">
    <source>
        <dbReference type="ARBA" id="ARBA00001946"/>
    </source>
</evidence>
<dbReference type="PANTHER" id="PTHR21327">
    <property type="entry name" value="GTP CYCLOHYDROLASE II-RELATED"/>
    <property type="match status" value="1"/>
</dbReference>
<comment type="cofactor">
    <cofactor evidence="2">
        <name>Mg(2+)</name>
        <dbReference type="ChEBI" id="CHEBI:18420"/>
    </cofactor>
</comment>
<sequence length="409" mass="45355">MGEIKLNTIEEAVSAVKNGELVIVVDDEDRENEGDFVAAAELMTPEKVNFMTKYARGLICAPITEERCDELELDLMVGKNTSSHETPFTVSVDLIGHGCTTGISASDRAKTLNALADPKTKPAELGRPGHIFPLKAKNRGVLRRSGHTEATVDLVRLAGLKPAGVLVEIMNDDGTMARLPELIRIAKKYNLKIVTIKDLIAYRLQTESLIKRGEQVVLPTKHGDFKIIPFLQKSNGSEHIALIKGKWEPNEPVMVRVHSSCMTGDIFGSLRCECGDQLHKAMEMIEKQGKGVIVYIQQEGRGIGLLNKIAAYKLQDQGLDTIEANIHLGFNADERDYGVGAQILRSLGVSKMKLLTNNPVKRVGLEAFGLEVAEVIPLEMKPNKYNQQYLKTKRDRMGHILQKFKYDED</sequence>
<keyword evidence="12" id="KW-0460">Magnesium</keyword>
<accession>A0A3B0TNQ6</accession>
<evidence type="ECO:0000256" key="17">
    <source>
        <dbReference type="ARBA" id="ARBA00049295"/>
    </source>
</evidence>
<keyword evidence="8" id="KW-0479">Metal-binding</keyword>
<dbReference type="HAMAP" id="MF_00180">
    <property type="entry name" value="RibB"/>
    <property type="match status" value="1"/>
</dbReference>
<feature type="domain" description="GTP cyclohydrolase II" evidence="18">
    <location>
        <begin position="215"/>
        <end position="377"/>
    </location>
</feature>
<keyword evidence="11" id="KW-0862">Zinc</keyword>